<accession>A0A5J5G2N6</accession>
<dbReference type="OrthoDB" id="2656770at2"/>
<evidence type="ECO:0000313" key="1">
    <source>
        <dbReference type="EMBL" id="KAA9000333.1"/>
    </source>
</evidence>
<evidence type="ECO:0000313" key="2">
    <source>
        <dbReference type="Proteomes" id="UP000367750"/>
    </source>
</evidence>
<keyword evidence="2" id="KW-1185">Reference proteome</keyword>
<proteinExistence type="predicted"/>
<comment type="caution">
    <text evidence="1">The sequence shown here is derived from an EMBL/GenBank/DDBJ whole genome shotgun (WGS) entry which is preliminary data.</text>
</comment>
<name>A0A5J5G2N6_9BACL</name>
<gene>
    <name evidence="1" type="ORF">F4V43_14450</name>
</gene>
<dbReference type="AlphaFoldDB" id="A0A5J5G2N6"/>
<protein>
    <submittedName>
        <fullName evidence="1">Uncharacterized protein</fullName>
    </submittedName>
</protein>
<organism evidence="1 2">
    <name type="scientific">Paenibacillus spiritus</name>
    <dbReference type="NCBI Taxonomy" id="2496557"/>
    <lineage>
        <taxon>Bacteria</taxon>
        <taxon>Bacillati</taxon>
        <taxon>Bacillota</taxon>
        <taxon>Bacilli</taxon>
        <taxon>Bacillales</taxon>
        <taxon>Paenibacillaceae</taxon>
        <taxon>Paenibacillus</taxon>
    </lineage>
</organism>
<dbReference type="RefSeq" id="WP_150458962.1">
    <property type="nucleotide sequence ID" value="NZ_VYKK01000021.1"/>
</dbReference>
<reference evidence="1 2" key="1">
    <citation type="submission" date="2019-09" db="EMBL/GenBank/DDBJ databases">
        <title>Bacillus ochoae sp. nov., Paenibacillus whitsoniae sp. nov., Paenibacillus spiritus sp. nov. Isolated from the Mars Exploration Rover during spacecraft assembly.</title>
        <authorList>
            <person name="Seuylemezian A."/>
            <person name="Vaishampayan P."/>
        </authorList>
    </citation>
    <scope>NUCLEOTIDE SEQUENCE [LARGE SCALE GENOMIC DNA]</scope>
    <source>
        <strain evidence="1 2">MER_111</strain>
    </source>
</reference>
<dbReference type="EMBL" id="VYKK01000021">
    <property type="protein sequence ID" value="KAA9000333.1"/>
    <property type="molecule type" value="Genomic_DNA"/>
</dbReference>
<dbReference type="Proteomes" id="UP000367750">
    <property type="component" value="Unassembled WGS sequence"/>
</dbReference>
<sequence length="61" mass="6966">MLAGLKEFKNWAITNLQPALVSGEGDYMKIEYDAARCLREAPAPKRLTYEEESRIKSVILH</sequence>